<name>A0A222VQF6_9PSEU</name>
<dbReference type="STRING" id="530584.SAMN05421630_1011235"/>
<sequence length="201" mass="21102">MREEPGSPGGTTMLAKLLSEVFAPWVIVLLLPLAVAWEATGALGPTLLWGLLVAFTSSILPMAVIVWGARTQRWDSHHVRDREGRLIPFLVLIALSALGLGLLLLLGAPWPLVALDVCMIASLLVTGAITIRWKISMHAAVASGATVILVVIHGVLLWSLSLVVAAVCWSRVVSRDHTSAQVIAGTVAGALVGGGIYALIA</sequence>
<dbReference type="EMBL" id="FMZE01000001">
    <property type="protein sequence ID" value="SDC30681.1"/>
    <property type="molecule type" value="Genomic_DNA"/>
</dbReference>
<organism evidence="1 2">
    <name type="scientific">Prauserella marina</name>
    <dbReference type="NCBI Taxonomy" id="530584"/>
    <lineage>
        <taxon>Bacteria</taxon>
        <taxon>Bacillati</taxon>
        <taxon>Actinomycetota</taxon>
        <taxon>Actinomycetes</taxon>
        <taxon>Pseudonocardiales</taxon>
        <taxon>Pseudonocardiaceae</taxon>
        <taxon>Prauserella</taxon>
    </lineage>
</organism>
<dbReference type="OrthoDB" id="4935320at2"/>
<dbReference type="Proteomes" id="UP000199494">
    <property type="component" value="Unassembled WGS sequence"/>
</dbReference>
<evidence type="ECO:0000313" key="1">
    <source>
        <dbReference type="EMBL" id="SDC30681.1"/>
    </source>
</evidence>
<dbReference type="RefSeq" id="WP_091798198.1">
    <property type="nucleotide sequence ID" value="NZ_CP016353.1"/>
</dbReference>
<accession>A0A222VQF6</accession>
<proteinExistence type="predicted"/>
<evidence type="ECO:0000313" key="2">
    <source>
        <dbReference type="Proteomes" id="UP000199494"/>
    </source>
</evidence>
<dbReference type="AlphaFoldDB" id="A0A222VQF6"/>
<protein>
    <submittedName>
        <fullName evidence="1">Uncharacterized protein</fullName>
    </submittedName>
</protein>
<gene>
    <name evidence="1" type="ORF">SAMN05421630_1011235</name>
</gene>
<keyword evidence="2" id="KW-1185">Reference proteome</keyword>
<dbReference type="KEGG" id="pmad:BAY61_14275"/>
<reference evidence="1 2" key="1">
    <citation type="submission" date="2016-10" db="EMBL/GenBank/DDBJ databases">
        <authorList>
            <person name="de Groot N.N."/>
        </authorList>
    </citation>
    <scope>NUCLEOTIDE SEQUENCE [LARGE SCALE GENOMIC DNA]</scope>
    <source>
        <strain evidence="1 2">CGMCC 4.5506</strain>
    </source>
</reference>